<dbReference type="Pfam" id="PF09084">
    <property type="entry name" value="NMT1"/>
    <property type="match status" value="1"/>
</dbReference>
<reference evidence="3" key="1">
    <citation type="submission" date="2020-07" db="EMBL/GenBank/DDBJ databases">
        <title>Huge and variable diversity of episymbiotic CPR bacteria and DPANN archaea in groundwater ecosystems.</title>
        <authorList>
            <person name="He C.Y."/>
            <person name="Keren R."/>
            <person name="Whittaker M."/>
            <person name="Farag I.F."/>
            <person name="Doudna J."/>
            <person name="Cate J.H.D."/>
            <person name="Banfield J.F."/>
        </authorList>
    </citation>
    <scope>NUCLEOTIDE SEQUENCE</scope>
    <source>
        <strain evidence="3">NC_groundwater_1664_Pr3_B-0.1um_52_9</strain>
    </source>
</reference>
<accession>A0A9D6V4U8</accession>
<organism evidence="3 4">
    <name type="scientific">Desulfomonile tiedjei</name>
    <dbReference type="NCBI Taxonomy" id="2358"/>
    <lineage>
        <taxon>Bacteria</taxon>
        <taxon>Pseudomonadati</taxon>
        <taxon>Thermodesulfobacteriota</taxon>
        <taxon>Desulfomonilia</taxon>
        <taxon>Desulfomonilales</taxon>
        <taxon>Desulfomonilaceae</taxon>
        <taxon>Desulfomonile</taxon>
    </lineage>
</organism>
<dbReference type="InterPro" id="IPR019546">
    <property type="entry name" value="TAT_signal_bac_arc"/>
</dbReference>
<feature type="domain" description="SsuA/THI5-like" evidence="2">
    <location>
        <begin position="48"/>
        <end position="247"/>
    </location>
</feature>
<evidence type="ECO:0000256" key="1">
    <source>
        <dbReference type="ARBA" id="ARBA00004196"/>
    </source>
</evidence>
<dbReference type="NCBIfam" id="TIGR01409">
    <property type="entry name" value="TAT_signal_seq"/>
    <property type="match status" value="1"/>
</dbReference>
<protein>
    <submittedName>
        <fullName evidence="3">ABC transporter substrate-binding protein</fullName>
    </submittedName>
</protein>
<gene>
    <name evidence="3" type="ORF">HY912_14390</name>
</gene>
<dbReference type="GO" id="GO:0030313">
    <property type="term" value="C:cell envelope"/>
    <property type="evidence" value="ECO:0007669"/>
    <property type="project" value="UniProtKB-SubCell"/>
</dbReference>
<dbReference type="Proteomes" id="UP000807825">
    <property type="component" value="Unassembled WGS sequence"/>
</dbReference>
<dbReference type="InterPro" id="IPR015168">
    <property type="entry name" value="SsuA/THI5"/>
</dbReference>
<dbReference type="PANTHER" id="PTHR30024">
    <property type="entry name" value="ALIPHATIC SULFONATES-BINDING PROTEIN-RELATED"/>
    <property type="match status" value="1"/>
</dbReference>
<evidence type="ECO:0000313" key="3">
    <source>
        <dbReference type="EMBL" id="MBI5250675.1"/>
    </source>
</evidence>
<feature type="non-terminal residue" evidence="3">
    <location>
        <position position="1"/>
    </location>
</feature>
<dbReference type="EMBL" id="JACRDE010000375">
    <property type="protein sequence ID" value="MBI5250675.1"/>
    <property type="molecule type" value="Genomic_DNA"/>
</dbReference>
<comment type="subcellular location">
    <subcellularLocation>
        <location evidence="1">Cell envelope</location>
    </subcellularLocation>
</comment>
<sequence>RRDVLKTAAVLGLGGVVGLPNLVRGANLREIKVGYQLGAQLHQWMYPLGKEKKLYEEAGFAIKGQEYASVGIMAQHLAVNEMDFGLMGLTAVMLAKAQGSDVVIVGTQNQGGSALVVAPEIKKFEDLKNLPVGHTGVGAVQHALLTQMTTKFNTPVKMVTVKPTDMVSFAKNGEVKAVQVYEPFAAMVSMQLPGWKRLILDTDILPGNQCCVIATSKSFAKKHPDVVEQFLIVNVKTTKEIRSNPEESIKIIAKASGYEEAITADAYKLRSVVNSGHQMVRLLSVVGRTDSQRQLVRDSRASSGFSAGCRKALCIQ</sequence>
<name>A0A9D6V4U8_9BACT</name>
<evidence type="ECO:0000313" key="4">
    <source>
        <dbReference type="Proteomes" id="UP000807825"/>
    </source>
</evidence>
<dbReference type="Gene3D" id="3.40.190.10">
    <property type="entry name" value="Periplasmic binding protein-like II"/>
    <property type="match status" value="2"/>
</dbReference>
<proteinExistence type="predicted"/>
<comment type="caution">
    <text evidence="3">The sequence shown here is derived from an EMBL/GenBank/DDBJ whole genome shotgun (WGS) entry which is preliminary data.</text>
</comment>
<dbReference type="SUPFAM" id="SSF53850">
    <property type="entry name" value="Periplasmic binding protein-like II"/>
    <property type="match status" value="1"/>
</dbReference>
<evidence type="ECO:0000259" key="2">
    <source>
        <dbReference type="Pfam" id="PF09084"/>
    </source>
</evidence>
<dbReference type="AlphaFoldDB" id="A0A9D6V4U8"/>
<dbReference type="PANTHER" id="PTHR30024:SF42">
    <property type="entry name" value="ALIPHATIC SULFONATES-BINDING PROTEIN-RELATED"/>
    <property type="match status" value="1"/>
</dbReference>